<evidence type="ECO:0000313" key="7">
    <source>
        <dbReference type="Proteomes" id="UP001493487"/>
    </source>
</evidence>
<feature type="domain" description="HTH lacI-type" evidence="5">
    <location>
        <begin position="5"/>
        <end position="59"/>
    </location>
</feature>
<accession>A0ABV1KMH3</accession>
<gene>
    <name evidence="6" type="ORF">QJS35_02675</name>
</gene>
<dbReference type="PROSITE" id="PS50932">
    <property type="entry name" value="HTH_LACI_2"/>
    <property type="match status" value="1"/>
</dbReference>
<evidence type="ECO:0000259" key="5">
    <source>
        <dbReference type="PROSITE" id="PS50932"/>
    </source>
</evidence>
<dbReference type="SUPFAM" id="SSF53822">
    <property type="entry name" value="Periplasmic binding protein-like I"/>
    <property type="match status" value="1"/>
</dbReference>
<dbReference type="InterPro" id="IPR028082">
    <property type="entry name" value="Peripla_BP_I"/>
</dbReference>
<keyword evidence="3 6" id="KW-0238">DNA-binding</keyword>
<dbReference type="Gene3D" id="3.40.50.2300">
    <property type="match status" value="2"/>
</dbReference>
<evidence type="ECO:0000313" key="6">
    <source>
        <dbReference type="EMBL" id="MEQ4481295.1"/>
    </source>
</evidence>
<keyword evidence="4" id="KW-0804">Transcription</keyword>
<evidence type="ECO:0000256" key="4">
    <source>
        <dbReference type="ARBA" id="ARBA00023163"/>
    </source>
</evidence>
<proteinExistence type="predicted"/>
<dbReference type="PANTHER" id="PTHR30146">
    <property type="entry name" value="LACI-RELATED TRANSCRIPTIONAL REPRESSOR"/>
    <property type="match status" value="1"/>
</dbReference>
<dbReference type="InterPro" id="IPR010982">
    <property type="entry name" value="Lambda_DNA-bd_dom_sf"/>
</dbReference>
<dbReference type="Proteomes" id="UP001493487">
    <property type="component" value="Unassembled WGS sequence"/>
</dbReference>
<evidence type="ECO:0000256" key="2">
    <source>
        <dbReference type="ARBA" id="ARBA00023015"/>
    </source>
</evidence>
<dbReference type="GO" id="GO:0003677">
    <property type="term" value="F:DNA binding"/>
    <property type="evidence" value="ECO:0007669"/>
    <property type="project" value="UniProtKB-KW"/>
</dbReference>
<keyword evidence="7" id="KW-1185">Reference proteome</keyword>
<dbReference type="CDD" id="cd01392">
    <property type="entry name" value="HTH_LacI"/>
    <property type="match status" value="1"/>
</dbReference>
<dbReference type="Pfam" id="PF13377">
    <property type="entry name" value="Peripla_BP_3"/>
    <property type="match status" value="1"/>
</dbReference>
<dbReference type="InterPro" id="IPR046335">
    <property type="entry name" value="LacI/GalR-like_sensor"/>
</dbReference>
<dbReference type="RefSeq" id="WP_232182197.1">
    <property type="nucleotide sequence ID" value="NZ_JAIOAP010000001.1"/>
</dbReference>
<sequence length="344" mass="37967">MAKKITMQQIADELQMSKSLVSKALSNQQGVSEETKERVRLAAIRLGYRVNSSVMNIPASKTGIVAVLLPREDLSDIEYWGEIISNMELELSKQSFSMILSGVDLSLPSSEGIPNCIVDRKVDGALIMGEVPISYILAVQATGIPVILVDSFHYQTKLDHVLAENYSGGYDAARYLLDKGHRKIGFAGDIAYSASFSERYRGYKDAIRDYSAQNPGAIIEQTDMTSSREGKRIPVSTSQVLSCLEAKNRPSALVCANDPIAILMLQLMERLGLSCPEHVSLIGFDNLRMCEWVSPPLTSVDACKDRMGSRAVQLLFERLNNSESRPEHVMITTSIVERNSVNTL</sequence>
<organism evidence="6 7">
    <name type="scientific">Cohnella silvisoli</name>
    <dbReference type="NCBI Taxonomy" id="2873699"/>
    <lineage>
        <taxon>Bacteria</taxon>
        <taxon>Bacillati</taxon>
        <taxon>Bacillota</taxon>
        <taxon>Bacilli</taxon>
        <taxon>Bacillales</taxon>
        <taxon>Paenibacillaceae</taxon>
        <taxon>Cohnella</taxon>
    </lineage>
</organism>
<keyword evidence="2" id="KW-0805">Transcription regulation</keyword>
<protein>
    <submittedName>
        <fullName evidence="6">LacI family DNA-binding transcriptional regulator</fullName>
    </submittedName>
</protein>
<dbReference type="SUPFAM" id="SSF47413">
    <property type="entry name" value="lambda repressor-like DNA-binding domains"/>
    <property type="match status" value="1"/>
</dbReference>
<comment type="caution">
    <text evidence="6">The sequence shown here is derived from an EMBL/GenBank/DDBJ whole genome shotgun (WGS) entry which is preliminary data.</text>
</comment>
<dbReference type="SMART" id="SM00354">
    <property type="entry name" value="HTH_LACI"/>
    <property type="match status" value="1"/>
</dbReference>
<reference evidence="6 7" key="1">
    <citation type="journal article" date="2023" name="Genome Announc.">
        <title>Pan-Genome Analyses of the Genus Cohnella and Proposal of the Novel Species Cohnella silvisoli sp. nov., Isolated from Forest Soil.</title>
        <authorList>
            <person name="Wang C."/>
            <person name="Mao L."/>
            <person name="Bao G."/>
            <person name="Zhu H."/>
        </authorList>
    </citation>
    <scope>NUCLEOTIDE SEQUENCE [LARGE SCALE GENOMIC DNA]</scope>
    <source>
        <strain evidence="6 7">NL03-T5-1</strain>
    </source>
</reference>
<name>A0ABV1KMH3_9BACL</name>
<evidence type="ECO:0000256" key="1">
    <source>
        <dbReference type="ARBA" id="ARBA00022491"/>
    </source>
</evidence>
<dbReference type="PANTHER" id="PTHR30146:SF148">
    <property type="entry name" value="HTH-TYPE TRANSCRIPTIONAL REPRESSOR PURR-RELATED"/>
    <property type="match status" value="1"/>
</dbReference>
<keyword evidence="1" id="KW-0678">Repressor</keyword>
<dbReference type="Gene3D" id="1.10.260.40">
    <property type="entry name" value="lambda repressor-like DNA-binding domains"/>
    <property type="match status" value="1"/>
</dbReference>
<dbReference type="Pfam" id="PF00356">
    <property type="entry name" value="LacI"/>
    <property type="match status" value="1"/>
</dbReference>
<dbReference type="InterPro" id="IPR000843">
    <property type="entry name" value="HTH_LacI"/>
</dbReference>
<dbReference type="EMBL" id="JASKHM010000001">
    <property type="protein sequence ID" value="MEQ4481295.1"/>
    <property type="molecule type" value="Genomic_DNA"/>
</dbReference>
<evidence type="ECO:0000256" key="3">
    <source>
        <dbReference type="ARBA" id="ARBA00023125"/>
    </source>
</evidence>